<name>A0A1H5MZA3_9PSED</name>
<dbReference type="SUPFAM" id="SSF56349">
    <property type="entry name" value="DNA breaking-rejoining enzymes"/>
    <property type="match status" value="1"/>
</dbReference>
<dbReference type="InterPro" id="IPR013762">
    <property type="entry name" value="Integrase-like_cat_sf"/>
</dbReference>
<dbReference type="AlphaFoldDB" id="A0A1H5MZA3"/>
<evidence type="ECO:0000313" key="2">
    <source>
        <dbReference type="EMBL" id="SEE93961.1"/>
    </source>
</evidence>
<dbReference type="GO" id="GO:0003677">
    <property type="term" value="F:DNA binding"/>
    <property type="evidence" value="ECO:0007669"/>
    <property type="project" value="InterPro"/>
</dbReference>
<protein>
    <recommendedName>
        <fullName evidence="4">Phage integrase family protein</fullName>
    </recommendedName>
</protein>
<gene>
    <name evidence="2" type="ORF">SAMN04490194_5239</name>
</gene>
<reference evidence="2 3" key="1">
    <citation type="submission" date="2016-10" db="EMBL/GenBank/DDBJ databases">
        <authorList>
            <person name="de Groot N.N."/>
        </authorList>
    </citation>
    <scope>NUCLEOTIDE SEQUENCE [LARGE SCALE GENOMIC DNA]</scope>
    <source>
        <strain evidence="2 3">BS3662</strain>
    </source>
</reference>
<evidence type="ECO:0008006" key="4">
    <source>
        <dbReference type="Google" id="ProtNLM"/>
    </source>
</evidence>
<dbReference type="EMBL" id="FNTY01000002">
    <property type="protein sequence ID" value="SEE93961.1"/>
    <property type="molecule type" value="Genomic_DNA"/>
</dbReference>
<evidence type="ECO:0000313" key="3">
    <source>
        <dbReference type="Proteomes" id="UP000198985"/>
    </source>
</evidence>
<dbReference type="GO" id="GO:0006310">
    <property type="term" value="P:DNA recombination"/>
    <property type="evidence" value="ECO:0007669"/>
    <property type="project" value="UniProtKB-KW"/>
</dbReference>
<sequence>MNGANATVARPPCAVLRKIAVDDRNDLAVTYITGENGKSMPLSRYEDNIWDFSPYVLNKNTSNLYVNFDHPLSDEVRSIDKSETSLLIAAKSFIYTRWLAKSPRSTKHIKAATLISCWTNVKPLLRWMCGQSITGFDELTPVRCAAYALYVGADKSVKQRQKVALLEVLELIYAFRTHLPKPMSEHPWPEETAFSLAGARRTGGMYDVRTEIIPKRLYADLGRKSLEFIEHESDRILHIWDTFHSCYSQEMELAEYHARVRLEKGAKSSYQTLESVSYDIARARALSKMQSLLDANGLRFLTDLDDEVRILRTCCYIVVAMFSGMRDSEIISLKHNCFERSFDMDGEEFCWIHGLTYKLEEQPKPAKWMVPPVVEKAVNVAAGLRRSLLPYIGKRRLYLYELAKDEGLKSKVVNDATLLGSSLFLGWKALGTRPEFLQNVLTNTLLKKVAERFELVVLNDDLGEVLDRTTITPEKLWPLATHQFRRTFAVFVARNVLGDVRYLRHHFKHWSMDMTLHYAKDPLFDDTLLESVLSKRDELQVSIVSGWLAPSQKLSGGRADHIVRFRGRPEVKTAKDPKALVRAVGEGVFIRGTGHSWCLATTKGCGGEGLYDAIRCVGCGEGVIDQGHLLIWRRIRDQQVEVLSWPDLGDPAWERATRHLREAERVLGELGDPVEPYSLPERPSRLIPAVEAV</sequence>
<dbReference type="Proteomes" id="UP000198985">
    <property type="component" value="Unassembled WGS sequence"/>
</dbReference>
<dbReference type="GO" id="GO:0015074">
    <property type="term" value="P:DNA integration"/>
    <property type="evidence" value="ECO:0007669"/>
    <property type="project" value="InterPro"/>
</dbReference>
<proteinExistence type="predicted"/>
<evidence type="ECO:0000256" key="1">
    <source>
        <dbReference type="ARBA" id="ARBA00023172"/>
    </source>
</evidence>
<organism evidence="2 3">
    <name type="scientific">Pseudomonas migulae</name>
    <dbReference type="NCBI Taxonomy" id="78543"/>
    <lineage>
        <taxon>Bacteria</taxon>
        <taxon>Pseudomonadati</taxon>
        <taxon>Pseudomonadota</taxon>
        <taxon>Gammaproteobacteria</taxon>
        <taxon>Pseudomonadales</taxon>
        <taxon>Pseudomonadaceae</taxon>
        <taxon>Pseudomonas</taxon>
    </lineage>
</organism>
<dbReference type="Gene3D" id="1.10.443.10">
    <property type="entry name" value="Intergrase catalytic core"/>
    <property type="match status" value="1"/>
</dbReference>
<keyword evidence="1" id="KW-0233">DNA recombination</keyword>
<dbReference type="InterPro" id="IPR011010">
    <property type="entry name" value="DNA_brk_join_enz"/>
</dbReference>
<accession>A0A1H5MZA3</accession>
<dbReference type="RefSeq" id="WP_138739113.1">
    <property type="nucleotide sequence ID" value="NZ_FNTY01000002.1"/>
</dbReference>